<feature type="region of interest" description="Disordered" evidence="3">
    <location>
        <begin position="535"/>
        <end position="589"/>
    </location>
</feature>
<dbReference type="OrthoDB" id="614844at2759"/>
<keyword evidence="6" id="KW-1185">Reference proteome</keyword>
<evidence type="ECO:0000256" key="1">
    <source>
        <dbReference type="ARBA" id="ARBA00004123"/>
    </source>
</evidence>
<feature type="compositionally biased region" description="Basic residues" evidence="3">
    <location>
        <begin position="542"/>
        <end position="552"/>
    </location>
</feature>
<feature type="domain" description="C3HC-type" evidence="4">
    <location>
        <begin position="134"/>
        <end position="259"/>
    </location>
</feature>
<dbReference type="Proteomes" id="UP001055439">
    <property type="component" value="Chromosome 4"/>
</dbReference>
<organism evidence="5 6">
    <name type="scientific">Musa troglodytarum</name>
    <name type="common">fe'i banana</name>
    <dbReference type="NCBI Taxonomy" id="320322"/>
    <lineage>
        <taxon>Eukaryota</taxon>
        <taxon>Viridiplantae</taxon>
        <taxon>Streptophyta</taxon>
        <taxon>Embryophyta</taxon>
        <taxon>Tracheophyta</taxon>
        <taxon>Spermatophyta</taxon>
        <taxon>Magnoliopsida</taxon>
        <taxon>Liliopsida</taxon>
        <taxon>Zingiberales</taxon>
        <taxon>Musaceae</taxon>
        <taxon>Musa</taxon>
    </lineage>
</organism>
<feature type="compositionally biased region" description="Polar residues" evidence="3">
    <location>
        <begin position="451"/>
        <end position="462"/>
    </location>
</feature>
<dbReference type="PANTHER" id="PTHR15835:SF6">
    <property type="entry name" value="ZINC FINGER C3HC-TYPE PROTEIN 1"/>
    <property type="match status" value="1"/>
</dbReference>
<reference evidence="5" key="1">
    <citation type="submission" date="2022-05" db="EMBL/GenBank/DDBJ databases">
        <title>The Musa troglodytarum L. genome provides insights into the mechanism of non-climacteric behaviour and enrichment of carotenoids.</title>
        <authorList>
            <person name="Wang J."/>
        </authorList>
    </citation>
    <scope>NUCLEOTIDE SEQUENCE</scope>
    <source>
        <tissue evidence="5">Leaf</tissue>
    </source>
</reference>
<gene>
    <name evidence="5" type="ORF">MUK42_32477</name>
</gene>
<dbReference type="EMBL" id="CP097506">
    <property type="protein sequence ID" value="URD96537.1"/>
    <property type="molecule type" value="Genomic_DNA"/>
</dbReference>
<accession>A0A9E7FM23</accession>
<proteinExistence type="predicted"/>
<evidence type="ECO:0000313" key="6">
    <source>
        <dbReference type="Proteomes" id="UP001055439"/>
    </source>
</evidence>
<dbReference type="InterPro" id="IPR012935">
    <property type="entry name" value="NuBaID_N"/>
</dbReference>
<protein>
    <submittedName>
        <fullName evidence="5">Zinc ion binding protein</fullName>
    </submittedName>
</protein>
<comment type="subcellular location">
    <subcellularLocation>
        <location evidence="1">Nucleus</location>
    </subcellularLocation>
</comment>
<keyword evidence="2" id="KW-0539">Nucleus</keyword>
<feature type="compositionally biased region" description="Basic and acidic residues" evidence="3">
    <location>
        <begin position="553"/>
        <end position="563"/>
    </location>
</feature>
<dbReference type="GO" id="GO:0008270">
    <property type="term" value="F:zinc ion binding"/>
    <property type="evidence" value="ECO:0007669"/>
    <property type="project" value="InterPro"/>
</dbReference>
<evidence type="ECO:0000313" key="5">
    <source>
        <dbReference type="EMBL" id="URD96537.1"/>
    </source>
</evidence>
<evidence type="ECO:0000259" key="4">
    <source>
        <dbReference type="Pfam" id="PF07967"/>
    </source>
</evidence>
<feature type="region of interest" description="Disordered" evidence="3">
    <location>
        <begin position="451"/>
        <end position="495"/>
    </location>
</feature>
<dbReference type="PANTHER" id="PTHR15835">
    <property type="entry name" value="NUCLEAR-INTERACTING PARTNER OF ALK"/>
    <property type="match status" value="1"/>
</dbReference>
<dbReference type="GO" id="GO:0005634">
    <property type="term" value="C:nucleus"/>
    <property type="evidence" value="ECO:0007669"/>
    <property type="project" value="UniProtKB-SubCell"/>
</dbReference>
<feature type="region of interest" description="Disordered" evidence="3">
    <location>
        <begin position="16"/>
        <end position="46"/>
    </location>
</feature>
<evidence type="ECO:0000256" key="2">
    <source>
        <dbReference type="ARBA" id="ARBA00023242"/>
    </source>
</evidence>
<evidence type="ECO:0000256" key="3">
    <source>
        <dbReference type="SAM" id="MobiDB-lite"/>
    </source>
</evidence>
<name>A0A9E7FM23_9LILI</name>
<dbReference type="Pfam" id="PF07967">
    <property type="entry name" value="zf-C3HC"/>
    <property type="match status" value="1"/>
</dbReference>
<sequence>MSRSGPRHPIYIRHRIRTLATALPTASPGRKRKKKEERQRGDPSVVLFLVSSEPASMTAGDPEKRLQKVMDKLYRAPKPKPSLPRSLPPETLEKISHGKRVESGWTGRFEKAMRVPAVAAASMGPLGPAPPCRPWDRGDLMRRLATFKAMTWFGKPKAISPVNCARRGWINVEMDVIACEACGARLLFATPSSWPLQQVEKAAAVFSLKLDNGHKLLCPWIDNACDEALTLFPPTPPHALLESYRERSLALLKLSALPVISSSAINYMKMKSPQLENFLSESSDYPINLSKGIKIVDGSICKDMDGGYGTVTADLFYQVWKIICLCGWEPRLLPYVVDCEVRSNLLGENATLSKSSPLILREQKDGVTIYTSGIGDIESRSPSVTNDDYDPASVVLDCRFCGACVALWAFAPVQRPLELYTIVSDSSNQNEAATSGVLVSKTEASGAVNLDSGTYDSSNGDSDTCHGGSAIKEKSPSSNLSIAGGPPPARQNFQPRVSFPIVSRHLRTELSSCENQVNNECLLVESDPSWLQNDTGGALVRSHGRGLLKRKRSENESLSRDGDANALSQSDKDIHGASITGGGSASMDGKDVIEHEANLLHKDSNLQNQEIDTQNTLEVTHGDKKDAERGEVSHEIAEGGGETTSTNAFLTIKNLDDTETKFATEKADICSKSSYETIHHGDSTTSASDIDAVLSIDCVNAEKGEKDSDVKMNIDNQSSKGLCFNNGDTNDTLEKESTQMQYNRASQFDPIRRHRPYCPWVAPDDGEVVPGWKLTLSAVVHHKKDSSLASLETSSTLLDDVDDPIVSVRKLFSSPSPKRLKGSRR</sequence>
<dbReference type="AlphaFoldDB" id="A0A9E7FM23"/>